<sequence>MRILMLTQYFPPETGAAQVRLLEIAKGIRAAGHEVEVVTAFPNHPEGIIPAPYRGRFFRRDEVEGIPVYRTWIYPVPRGSFWKRLLNYFSFVFSAAWGILKAGPADYLFVESPPLFIGFTVMFARRVKRAKVIFNVSDLWPESAVSLGLVTNNTLIGLTTRLEEHLYKISWRISTQTEGIVRTLQERGIPAEKLVLLPNGVDPALFQPGDPERRLVQELDLEGKFVILYAGTMGYAHGLEVALRAADILRRKEEGRDVVFLFVGDGSERPRLAKTAQELGLDNIRWVPFQPLGEIHRYYNLADVSLSTLRRYKLAEGVRPSKVFPGLASAKPLIYVGEGEGAKIIRESGGGLVLPPEEPERLAEAVLTLKSDPGLREEMGRRGREYVIRHYDWQSLVRRWLEGMGLLGDRRVESAAGRRERGVSSGETEVSEQELRVIDQELGSNVGDRKP</sequence>
<dbReference type="AlphaFoldDB" id="A0A8S0WKU7"/>
<dbReference type="GO" id="GO:0016758">
    <property type="term" value="F:hexosyltransferase activity"/>
    <property type="evidence" value="ECO:0007669"/>
    <property type="project" value="TreeGrafter"/>
</dbReference>
<dbReference type="Proteomes" id="UP000836597">
    <property type="component" value="Chromosome"/>
</dbReference>
<dbReference type="SUPFAM" id="SSF53756">
    <property type="entry name" value="UDP-Glycosyltransferase/glycogen phosphorylase"/>
    <property type="match status" value="1"/>
</dbReference>
<name>A0A8S0WKU7_9FIRM</name>
<evidence type="ECO:0000313" key="6">
    <source>
        <dbReference type="Proteomes" id="UP001071230"/>
    </source>
</evidence>
<dbReference type="CDD" id="cd03794">
    <property type="entry name" value="GT4_WbuB-like"/>
    <property type="match status" value="1"/>
</dbReference>
<evidence type="ECO:0000313" key="5">
    <source>
        <dbReference type="EMBL" id="CEJ06465.1"/>
    </source>
</evidence>
<dbReference type="Gene3D" id="3.40.50.2000">
    <property type="entry name" value="Glycogen Phosphorylase B"/>
    <property type="match status" value="2"/>
</dbReference>
<feature type="domain" description="Glycosyl transferase family 1" evidence="2">
    <location>
        <begin position="221"/>
        <end position="385"/>
    </location>
</feature>
<dbReference type="InterPro" id="IPR028098">
    <property type="entry name" value="Glyco_trans_4-like_N"/>
</dbReference>
<accession>A0A8S0WKU7</accession>
<dbReference type="InterPro" id="IPR050194">
    <property type="entry name" value="Glycosyltransferase_grp1"/>
</dbReference>
<keyword evidence="6" id="KW-1185">Reference proteome</keyword>
<organism evidence="4">
    <name type="scientific">Acididesulfobacillus acetoxydans</name>
    <dbReference type="NCBI Taxonomy" id="1561005"/>
    <lineage>
        <taxon>Bacteria</taxon>
        <taxon>Bacillati</taxon>
        <taxon>Bacillota</taxon>
        <taxon>Clostridia</taxon>
        <taxon>Eubacteriales</taxon>
        <taxon>Peptococcaceae</taxon>
        <taxon>Acididesulfobacillus</taxon>
    </lineage>
</organism>
<protein>
    <submittedName>
        <fullName evidence="5">Glycosyl transferase group 1</fullName>
    </submittedName>
    <submittedName>
        <fullName evidence="4">Glycosyltransferase subfamily 4-like, N-terminal domain protein</fullName>
    </submittedName>
</protein>
<gene>
    <name evidence="4" type="ORF">DEACI_0250</name>
    <name evidence="5" type="ORF">DEACI_0913</name>
</gene>
<dbReference type="RefSeq" id="WP_240983406.1">
    <property type="nucleotide sequence ID" value="NZ_CDGJ01000028.1"/>
</dbReference>
<proteinExistence type="predicted"/>
<dbReference type="EMBL" id="CDGJ01000028">
    <property type="protein sequence ID" value="CEJ06465.1"/>
    <property type="molecule type" value="Genomic_DNA"/>
</dbReference>
<dbReference type="PANTHER" id="PTHR45947">
    <property type="entry name" value="SULFOQUINOVOSYL TRANSFERASE SQD2"/>
    <property type="match status" value="1"/>
</dbReference>
<dbReference type="Pfam" id="PF13579">
    <property type="entry name" value="Glyco_trans_4_4"/>
    <property type="match status" value="1"/>
</dbReference>
<evidence type="ECO:0000256" key="1">
    <source>
        <dbReference type="SAM" id="MobiDB-lite"/>
    </source>
</evidence>
<reference evidence="5" key="1">
    <citation type="submission" date="2014-11" db="EMBL/GenBank/DDBJ databases">
        <authorList>
            <person name="Hornung B.V."/>
        </authorList>
    </citation>
    <scope>NUCLEOTIDE SEQUENCE</scope>
    <source>
        <strain evidence="5">INE</strain>
    </source>
</reference>
<dbReference type="PANTHER" id="PTHR45947:SF3">
    <property type="entry name" value="SULFOQUINOVOSYL TRANSFERASE SQD2"/>
    <property type="match status" value="1"/>
</dbReference>
<evidence type="ECO:0000259" key="3">
    <source>
        <dbReference type="Pfam" id="PF13579"/>
    </source>
</evidence>
<evidence type="ECO:0000313" key="4">
    <source>
        <dbReference type="EMBL" id="CAA7599624.1"/>
    </source>
</evidence>
<evidence type="ECO:0000259" key="2">
    <source>
        <dbReference type="Pfam" id="PF00534"/>
    </source>
</evidence>
<dbReference type="KEGG" id="aacx:DEACI_0250"/>
<keyword evidence="5" id="KW-0808">Transferase</keyword>
<feature type="region of interest" description="Disordered" evidence="1">
    <location>
        <begin position="414"/>
        <end position="451"/>
    </location>
</feature>
<dbReference type="Pfam" id="PF00534">
    <property type="entry name" value="Glycos_transf_1"/>
    <property type="match status" value="1"/>
</dbReference>
<feature type="domain" description="Glycosyltransferase subfamily 4-like N-terminal" evidence="3">
    <location>
        <begin position="15"/>
        <end position="200"/>
    </location>
</feature>
<dbReference type="InterPro" id="IPR001296">
    <property type="entry name" value="Glyco_trans_1"/>
</dbReference>
<dbReference type="Proteomes" id="UP001071230">
    <property type="component" value="Unassembled WGS sequence"/>
</dbReference>
<dbReference type="EMBL" id="LR746496">
    <property type="protein sequence ID" value="CAA7599624.1"/>
    <property type="molecule type" value="Genomic_DNA"/>
</dbReference>
<reference evidence="4" key="2">
    <citation type="submission" date="2020-01" db="EMBL/GenBank/DDBJ databases">
        <authorList>
            <person name="Hornung B."/>
        </authorList>
    </citation>
    <scope>NUCLEOTIDE SEQUENCE</scope>
    <source>
        <strain evidence="4">PacBioINE</strain>
    </source>
</reference>